<evidence type="ECO:0000256" key="1">
    <source>
        <dbReference type="ARBA" id="ARBA00004123"/>
    </source>
</evidence>
<dbReference type="SUPFAM" id="SSF48371">
    <property type="entry name" value="ARM repeat"/>
    <property type="match status" value="2"/>
</dbReference>
<dbReference type="PANTHER" id="PTHR10527">
    <property type="entry name" value="IMPORTIN BETA"/>
    <property type="match status" value="1"/>
</dbReference>
<dbReference type="InterPro" id="IPR011989">
    <property type="entry name" value="ARM-like"/>
</dbReference>
<reference evidence="9" key="1">
    <citation type="submission" date="2023-07" db="EMBL/GenBank/DDBJ databases">
        <authorList>
            <consortium name="AG Swart"/>
            <person name="Singh M."/>
            <person name="Singh A."/>
            <person name="Seah K."/>
            <person name="Emmerich C."/>
        </authorList>
    </citation>
    <scope>NUCLEOTIDE SEQUENCE</scope>
    <source>
        <strain evidence="9">DP1</strain>
    </source>
</reference>
<keyword evidence="6" id="KW-0653">Protein transport</keyword>
<dbReference type="InterPro" id="IPR040122">
    <property type="entry name" value="Importin_beta"/>
</dbReference>
<comment type="subcellular location">
    <subcellularLocation>
        <location evidence="2">Cytoplasm</location>
    </subcellularLocation>
    <subcellularLocation>
        <location evidence="1">Nucleus</location>
    </subcellularLocation>
</comment>
<keyword evidence="7" id="KW-0539">Nucleus</keyword>
<keyword evidence="10" id="KW-1185">Reference proteome</keyword>
<protein>
    <recommendedName>
        <fullName evidence="8">Importin N-terminal domain-containing protein</fullName>
    </recommendedName>
</protein>
<keyword evidence="4" id="KW-0963">Cytoplasm</keyword>
<dbReference type="EMBL" id="CAMPGE010017306">
    <property type="protein sequence ID" value="CAI2375801.1"/>
    <property type="molecule type" value="Genomic_DNA"/>
</dbReference>
<dbReference type="InterPro" id="IPR057672">
    <property type="entry name" value="TPR_IPO4/5"/>
</dbReference>
<evidence type="ECO:0000256" key="2">
    <source>
        <dbReference type="ARBA" id="ARBA00004496"/>
    </source>
</evidence>
<dbReference type="InterPro" id="IPR001494">
    <property type="entry name" value="Importin-beta_N"/>
</dbReference>
<dbReference type="GO" id="GO:0006606">
    <property type="term" value="P:protein import into nucleus"/>
    <property type="evidence" value="ECO:0007669"/>
    <property type="project" value="InterPro"/>
</dbReference>
<dbReference type="Gene3D" id="1.25.10.10">
    <property type="entry name" value="Leucine-rich Repeat Variant"/>
    <property type="match status" value="1"/>
</dbReference>
<dbReference type="PROSITE" id="PS50166">
    <property type="entry name" value="IMPORTIN_B_NT"/>
    <property type="match status" value="1"/>
</dbReference>
<evidence type="ECO:0000259" key="8">
    <source>
        <dbReference type="PROSITE" id="PS50166"/>
    </source>
</evidence>
<dbReference type="Proteomes" id="UP001295684">
    <property type="component" value="Unassembled WGS sequence"/>
</dbReference>
<evidence type="ECO:0000313" key="10">
    <source>
        <dbReference type="Proteomes" id="UP001295684"/>
    </source>
</evidence>
<proteinExistence type="predicted"/>
<dbReference type="SMART" id="SM00913">
    <property type="entry name" value="IBN_N"/>
    <property type="match status" value="1"/>
</dbReference>
<organism evidence="9 10">
    <name type="scientific">Euplotes crassus</name>
    <dbReference type="NCBI Taxonomy" id="5936"/>
    <lineage>
        <taxon>Eukaryota</taxon>
        <taxon>Sar</taxon>
        <taxon>Alveolata</taxon>
        <taxon>Ciliophora</taxon>
        <taxon>Intramacronucleata</taxon>
        <taxon>Spirotrichea</taxon>
        <taxon>Hypotrichia</taxon>
        <taxon>Euplotida</taxon>
        <taxon>Euplotidae</taxon>
        <taxon>Moneuplotes</taxon>
    </lineage>
</organism>
<gene>
    <name evidence="9" type="ORF">ECRASSUSDP1_LOCUS17166</name>
</gene>
<name>A0AAD2D082_EUPCR</name>
<evidence type="ECO:0000256" key="5">
    <source>
        <dbReference type="ARBA" id="ARBA00022737"/>
    </source>
</evidence>
<dbReference type="GO" id="GO:0031267">
    <property type="term" value="F:small GTPase binding"/>
    <property type="evidence" value="ECO:0007669"/>
    <property type="project" value="InterPro"/>
</dbReference>
<keyword evidence="5" id="KW-0677">Repeat</keyword>
<dbReference type="AlphaFoldDB" id="A0AAD2D082"/>
<keyword evidence="3" id="KW-0813">Transport</keyword>
<feature type="domain" description="Importin N-terminal" evidence="8">
    <location>
        <begin position="27"/>
        <end position="103"/>
    </location>
</feature>
<evidence type="ECO:0000256" key="4">
    <source>
        <dbReference type="ARBA" id="ARBA00022490"/>
    </source>
</evidence>
<comment type="caution">
    <text evidence="9">The sequence shown here is derived from an EMBL/GenBank/DDBJ whole genome shotgun (WGS) entry which is preliminary data.</text>
</comment>
<evidence type="ECO:0000313" key="9">
    <source>
        <dbReference type="EMBL" id="CAI2375801.1"/>
    </source>
</evidence>
<dbReference type="Pfam" id="PF25780">
    <property type="entry name" value="TPR_IPO5"/>
    <property type="match status" value="1"/>
</dbReference>
<accession>A0AAD2D082</accession>
<evidence type="ECO:0000256" key="6">
    <source>
        <dbReference type="ARBA" id="ARBA00022927"/>
    </source>
</evidence>
<evidence type="ECO:0000256" key="3">
    <source>
        <dbReference type="ARBA" id="ARBA00022448"/>
    </source>
</evidence>
<dbReference type="GO" id="GO:0005737">
    <property type="term" value="C:cytoplasm"/>
    <property type="evidence" value="ECO:0007669"/>
    <property type="project" value="UniProtKB-SubCell"/>
</dbReference>
<sequence length="1116" mass="127908">MENSDIEVLTQILTEAQSSDNAVRKEAEKKLLESKKTQPENYCVYLFNVLMNKEMAQNVRVLTAILLRSAFLATQKHDTNCWGKLSKENREFIEKQIFEVIAAEEDKIIIPHLANLLSEIIGSLYEIEDQIRLTETHELCKRFIESGAQTQVLAALNIYIGIFEKLFNEIISVKDDLITIFNVTMASEDTEISFMGLKTLCKLVIILERQHSEHFIHLVENMIKVTMNAFDRDDEDTLEKCLVEFKAVTSVEPRFLVSSFNEMCTSFKKIMQKKDFEKKTIRILPVELISTIIVRLKTVFQNKLKIVEKVVEVFYHVMIDIDEELDDEWINPDDGTRIEEEEFSTDPVHVCSKSIDNFIRELGATKMLPIVKSLIEVRGNLSEVQDWRIINANLMIIACLGEYIDNIYDAEPLAQQAIKNYYHEHPKVRYAAFHVIGQMSTDLQPAFQTHFEKHLLNTMVQSLDDKFPRLQAHAAASLTNFLEGCTDDIVASHIETLATKLIQIIHEGNTMCKENAVTCLATVAEAAESLYEPYFEETIKSLSPFLVENSGLQYYQFKGQLIESIVIICVAVGIDIFRPHSEDLISILLKIQNSIFDETGVTQTNTTIDKSFEHHVLQSYLLTAWEKLCYLMNEEFIPYLDQIVPTLLKIASLNSEFKTAEEENLFTDQTEDNNIVSSEIDEKNSALQMIEAFVRELKSGFAAYVEPVSQILIPMLTFKQSETIRSSSASCIHGLMVSVIEGCPDDRDLQVRVAEKYLDELWSASKIENETEVLGVQCQAIRDVIKEMKSPFMSEEVVNAMCKKCIEMLKNSDKRKLINEDYSKDNIQSQGENIDHEDFELMKMENYNEDEFQIAISEIFGSLFKTHKEYCGALCKTLFDDILPEYLNESGPDIKKRFSLYIMVDMIEHLGYDYIKDQFDSLIEFLIQYSSSEVTVLRQSALFGLGMAAVWCKEGFTSFVEKAVELCKIACDIPQGDQDKEEYLHCRDNAVSSLGKIIQNYAEGDNMDELMVFWIERMPIKLDLEESKEMNQLLLELLKNKLDLILGADLSRLQPVVDMIGEQLHSLYMRKETIKGFGVLLNDLQSIPTINEVFEEISNDIAKSRIRKAIQEAKQP</sequence>
<dbReference type="InterPro" id="IPR016024">
    <property type="entry name" value="ARM-type_fold"/>
</dbReference>
<dbReference type="Pfam" id="PF03810">
    <property type="entry name" value="IBN_N"/>
    <property type="match status" value="1"/>
</dbReference>
<evidence type="ECO:0000256" key="7">
    <source>
        <dbReference type="ARBA" id="ARBA00023242"/>
    </source>
</evidence>